<dbReference type="InterPro" id="IPR019546">
    <property type="entry name" value="TAT_signal_bac_arc"/>
</dbReference>
<comment type="caution">
    <text evidence="2">The sequence shown here is derived from an EMBL/GenBank/DDBJ whole genome shotgun (WGS) entry which is preliminary data.</text>
</comment>
<dbReference type="PROSITE" id="PS51318">
    <property type="entry name" value="TAT"/>
    <property type="match status" value="1"/>
</dbReference>
<dbReference type="OrthoDB" id="148321at2"/>
<evidence type="ECO:0008006" key="5">
    <source>
        <dbReference type="Google" id="ProtNLM"/>
    </source>
</evidence>
<dbReference type="Proteomes" id="UP000190229">
    <property type="component" value="Unassembled WGS sequence"/>
</dbReference>
<dbReference type="AlphaFoldDB" id="A0A162U332"/>
<protein>
    <recommendedName>
        <fullName evidence="5">Ferritin-like domain-containing protein</fullName>
    </recommendedName>
</protein>
<proteinExistence type="predicted"/>
<reference evidence="1 3" key="1">
    <citation type="submission" date="2016-02" db="EMBL/GenBank/DDBJ databases">
        <title>Draft genome sequence of Acidibacillus ferrooxidans SLC66.</title>
        <authorList>
            <person name="Oliveira G."/>
            <person name="Nancucheo I."/>
            <person name="Dall'Agnol H."/>
            <person name="Johnson B."/>
            <person name="Oliveira R."/>
            <person name="Nunes G.L."/>
            <person name="Tzotzos G."/>
            <person name="Orellana S.C."/>
            <person name="Salim A.C."/>
            <person name="Araujo F.M."/>
        </authorList>
    </citation>
    <scope>NUCLEOTIDE SEQUENCE [LARGE SCALE GENOMIC DNA]</scope>
    <source>
        <strain evidence="1 3">SLC66</strain>
    </source>
</reference>
<evidence type="ECO:0000313" key="2">
    <source>
        <dbReference type="EMBL" id="OPG15143.1"/>
    </source>
</evidence>
<keyword evidence="4" id="KW-1185">Reference proteome</keyword>
<evidence type="ECO:0000313" key="4">
    <source>
        <dbReference type="Proteomes" id="UP000190229"/>
    </source>
</evidence>
<dbReference type="Pfam" id="PF13668">
    <property type="entry name" value="Ferritin_2"/>
    <property type="match status" value="1"/>
</dbReference>
<dbReference type="EMBL" id="LSUQ01000003">
    <property type="protein sequence ID" value="OAG95151.1"/>
    <property type="molecule type" value="Genomic_DNA"/>
</dbReference>
<dbReference type="InterPro" id="IPR006311">
    <property type="entry name" value="TAT_signal"/>
</dbReference>
<accession>A0A162U332</accession>
<evidence type="ECO:0000313" key="3">
    <source>
        <dbReference type="Proteomes" id="UP000077421"/>
    </source>
</evidence>
<evidence type="ECO:0000313" key="1">
    <source>
        <dbReference type="EMBL" id="OAG95151.1"/>
    </source>
</evidence>
<reference evidence="2 4" key="2">
    <citation type="submission" date="2017-02" db="EMBL/GenBank/DDBJ databases">
        <title>Draft genome of Acidibacillus ferrooxidans Huett2.</title>
        <authorList>
            <person name="Schopf S."/>
        </authorList>
    </citation>
    <scope>NUCLEOTIDE SEQUENCE [LARGE SCALE GENOMIC DNA]</scope>
    <source>
        <strain evidence="2 4">Huett2</strain>
    </source>
</reference>
<sequence>MIKLNQEQNQQGTTRRQFIKNVGLLSATVALGGLAGVDASAFAATSEDTVASIIGAALTAERLATTFYYTGLHSPIGSVVNAGNKPYLQGALGAEFYHVELLQGAGAKSPYTSFYFPADTFKDSKSYLNLLQALEVTFIKAYLAAIYQFGGPLKQPALAQLAGEILGVECEHRVMGHQIAGLNVPNDFYLEEAGGTSVAAIAKGLAPFVLPNQFAGGTTGPLSMPSKAQVQAAVGSNSGWDPNTTKTLTMFQNQNG</sequence>
<gene>
    <name evidence="1" type="ORF">AYW79_01550</name>
    <name evidence="2" type="ORF">B2M26_13405</name>
</gene>
<name>A0A162U332_9BACL</name>
<dbReference type="NCBIfam" id="TIGR01409">
    <property type="entry name" value="TAT_signal_seq"/>
    <property type="match status" value="1"/>
</dbReference>
<dbReference type="STRING" id="1765683.B2M26_13405"/>
<dbReference type="Proteomes" id="UP000077421">
    <property type="component" value="Unassembled WGS sequence"/>
</dbReference>
<dbReference type="EMBL" id="MWPS01000043">
    <property type="protein sequence ID" value="OPG15143.1"/>
    <property type="molecule type" value="Genomic_DNA"/>
</dbReference>
<organism evidence="2 4">
    <name type="scientific">Ferroacidibacillus organovorans</name>
    <dbReference type="NCBI Taxonomy" id="1765683"/>
    <lineage>
        <taxon>Bacteria</taxon>
        <taxon>Bacillati</taxon>
        <taxon>Bacillota</taxon>
        <taxon>Bacilli</taxon>
        <taxon>Bacillales</taxon>
        <taxon>Alicyclobacillaceae</taxon>
        <taxon>Ferroacidibacillus</taxon>
    </lineage>
</organism>